<feature type="compositionally biased region" description="Pro residues" evidence="1">
    <location>
        <begin position="96"/>
        <end position="108"/>
    </location>
</feature>
<feature type="region of interest" description="Disordered" evidence="1">
    <location>
        <begin position="30"/>
        <end position="163"/>
    </location>
</feature>
<gene>
    <name evidence="2" type="ORF">NDU88_002985</name>
</gene>
<feature type="compositionally biased region" description="Basic and acidic residues" evidence="1">
    <location>
        <begin position="74"/>
        <end position="83"/>
    </location>
</feature>
<protein>
    <submittedName>
        <fullName evidence="2">Uncharacterized protein</fullName>
    </submittedName>
</protein>
<sequence length="163" mass="17337">MLEEVAPPPFLPPSSSGAWIQDWGEWAAGLGPDREILGGGSAPGPELQVSRALRPERPRAARGPGAVLGGILHSRGETRDRPDPATPGKGEFPPFVCFPPRPLLPPRPGSRRRGSAEHLAQKRAERPSVARPAGGRRAAWQTRTGNAARSAPPGLQVRNSAHR</sequence>
<evidence type="ECO:0000313" key="3">
    <source>
        <dbReference type="Proteomes" id="UP001066276"/>
    </source>
</evidence>
<reference evidence="2" key="1">
    <citation type="journal article" date="2022" name="bioRxiv">
        <title>Sequencing and chromosome-scale assembly of the giantPleurodeles waltlgenome.</title>
        <authorList>
            <person name="Brown T."/>
            <person name="Elewa A."/>
            <person name="Iarovenko S."/>
            <person name="Subramanian E."/>
            <person name="Araus A.J."/>
            <person name="Petzold A."/>
            <person name="Susuki M."/>
            <person name="Suzuki K.-i.T."/>
            <person name="Hayashi T."/>
            <person name="Toyoda A."/>
            <person name="Oliveira C."/>
            <person name="Osipova E."/>
            <person name="Leigh N.D."/>
            <person name="Simon A."/>
            <person name="Yun M.H."/>
        </authorList>
    </citation>
    <scope>NUCLEOTIDE SEQUENCE</scope>
    <source>
        <strain evidence="2">20211129_DDA</strain>
        <tissue evidence="2">Liver</tissue>
    </source>
</reference>
<keyword evidence="3" id="KW-1185">Reference proteome</keyword>
<feature type="compositionally biased region" description="Basic and acidic residues" evidence="1">
    <location>
        <begin position="114"/>
        <end position="128"/>
    </location>
</feature>
<evidence type="ECO:0000313" key="2">
    <source>
        <dbReference type="EMBL" id="KAJ1082820.1"/>
    </source>
</evidence>
<dbReference type="Proteomes" id="UP001066276">
    <property type="component" value="Chromosome 12"/>
</dbReference>
<dbReference type="EMBL" id="JANPWB010000016">
    <property type="protein sequence ID" value="KAJ1082820.1"/>
    <property type="molecule type" value="Genomic_DNA"/>
</dbReference>
<dbReference type="AlphaFoldDB" id="A0AAV7L4X7"/>
<accession>A0AAV7L4X7</accession>
<evidence type="ECO:0000256" key="1">
    <source>
        <dbReference type="SAM" id="MobiDB-lite"/>
    </source>
</evidence>
<name>A0AAV7L4X7_PLEWA</name>
<comment type="caution">
    <text evidence="2">The sequence shown here is derived from an EMBL/GenBank/DDBJ whole genome shotgun (WGS) entry which is preliminary data.</text>
</comment>
<organism evidence="2 3">
    <name type="scientific">Pleurodeles waltl</name>
    <name type="common">Iberian ribbed newt</name>
    <dbReference type="NCBI Taxonomy" id="8319"/>
    <lineage>
        <taxon>Eukaryota</taxon>
        <taxon>Metazoa</taxon>
        <taxon>Chordata</taxon>
        <taxon>Craniata</taxon>
        <taxon>Vertebrata</taxon>
        <taxon>Euteleostomi</taxon>
        <taxon>Amphibia</taxon>
        <taxon>Batrachia</taxon>
        <taxon>Caudata</taxon>
        <taxon>Salamandroidea</taxon>
        <taxon>Salamandridae</taxon>
        <taxon>Pleurodelinae</taxon>
        <taxon>Pleurodeles</taxon>
    </lineage>
</organism>
<proteinExistence type="predicted"/>